<keyword evidence="4" id="KW-1185">Reference proteome</keyword>
<dbReference type="AlphaFoldDB" id="A0A8C2V0K8"/>
<reference evidence="3" key="1">
    <citation type="submission" date="2025-08" db="UniProtKB">
        <authorList>
            <consortium name="Ensembl"/>
        </authorList>
    </citation>
    <scope>IDENTIFICATION</scope>
</reference>
<evidence type="ECO:0000313" key="4">
    <source>
        <dbReference type="Proteomes" id="UP000694398"/>
    </source>
</evidence>
<evidence type="ECO:0000313" key="3">
    <source>
        <dbReference type="Ensembl" id="ENSCLAP00000008162.1"/>
    </source>
</evidence>
<reference evidence="3" key="2">
    <citation type="submission" date="2025-09" db="UniProtKB">
        <authorList>
            <consortium name="Ensembl"/>
        </authorList>
    </citation>
    <scope>IDENTIFICATION</scope>
</reference>
<dbReference type="GeneTree" id="ENSGT00940000160074"/>
<feature type="coiled-coil region" evidence="1">
    <location>
        <begin position="72"/>
        <end position="106"/>
    </location>
</feature>
<dbReference type="Ensembl" id="ENSCLAT00000008288.1">
    <property type="protein sequence ID" value="ENSCLAP00000008162.1"/>
    <property type="gene ID" value="ENSCLAG00000005723.1"/>
</dbReference>
<sequence>GRLGSERRVFSALRTGAEEAAVAPGAFERAHPSPRASADPGPTGGTAPDSPRAFLAAMEEPPDLTPEERMELENIRRRKQELLVEIQRLREELSEAMSEVEGLEANEGRASSFWWTMSCCRTRPRRSPASCTRVRG</sequence>
<organism evidence="3 4">
    <name type="scientific">Chinchilla lanigera</name>
    <name type="common">Long-tailed chinchilla</name>
    <name type="synonym">Chinchilla villidera</name>
    <dbReference type="NCBI Taxonomy" id="34839"/>
    <lineage>
        <taxon>Eukaryota</taxon>
        <taxon>Metazoa</taxon>
        <taxon>Chordata</taxon>
        <taxon>Craniata</taxon>
        <taxon>Vertebrata</taxon>
        <taxon>Euteleostomi</taxon>
        <taxon>Mammalia</taxon>
        <taxon>Eutheria</taxon>
        <taxon>Euarchontoglires</taxon>
        <taxon>Glires</taxon>
        <taxon>Rodentia</taxon>
        <taxon>Hystricomorpha</taxon>
        <taxon>Chinchillidae</taxon>
        <taxon>Chinchilla</taxon>
    </lineage>
</organism>
<dbReference type="Proteomes" id="UP000694398">
    <property type="component" value="Unassembled WGS sequence"/>
</dbReference>
<protein>
    <submittedName>
        <fullName evidence="3">Cytohesin 2</fullName>
    </submittedName>
</protein>
<accession>A0A8C2V0K8</accession>
<name>A0A8C2V0K8_CHILA</name>
<keyword evidence="1" id="KW-0175">Coiled coil</keyword>
<evidence type="ECO:0000256" key="1">
    <source>
        <dbReference type="SAM" id="Coils"/>
    </source>
</evidence>
<proteinExistence type="predicted"/>
<gene>
    <name evidence="3" type="primary">CYTH2</name>
</gene>
<feature type="region of interest" description="Disordered" evidence="2">
    <location>
        <begin position="1"/>
        <end position="52"/>
    </location>
</feature>
<evidence type="ECO:0000256" key="2">
    <source>
        <dbReference type="SAM" id="MobiDB-lite"/>
    </source>
</evidence>